<evidence type="ECO:0000313" key="4">
    <source>
        <dbReference type="EMBL" id="CAG7784927.1"/>
    </source>
</evidence>
<feature type="domain" description="Serpin" evidence="3">
    <location>
        <begin position="80"/>
        <end position="446"/>
    </location>
</feature>
<evidence type="ECO:0000256" key="2">
    <source>
        <dbReference type="RuleBase" id="RU000411"/>
    </source>
</evidence>
<dbReference type="SMART" id="SM00093">
    <property type="entry name" value="SERPIN"/>
    <property type="match status" value="1"/>
</dbReference>
<dbReference type="EMBL" id="CAJVCH010286062">
    <property type="protein sequence ID" value="CAG7784927.1"/>
    <property type="molecule type" value="Genomic_DNA"/>
</dbReference>
<dbReference type="InterPro" id="IPR023796">
    <property type="entry name" value="Serpin_dom"/>
</dbReference>
<dbReference type="InterPro" id="IPR000215">
    <property type="entry name" value="Serpin_fam"/>
</dbReference>
<gene>
    <name evidence="4" type="ORF">AFUS01_LOCUS23585</name>
</gene>
<dbReference type="PANTHER" id="PTHR11461">
    <property type="entry name" value="SERINE PROTEASE INHIBITOR, SERPIN"/>
    <property type="match status" value="1"/>
</dbReference>
<reference evidence="4" key="1">
    <citation type="submission" date="2021-06" db="EMBL/GenBank/DDBJ databases">
        <authorList>
            <person name="Hodson N. C."/>
            <person name="Mongue J. A."/>
            <person name="Jaron S. K."/>
        </authorList>
    </citation>
    <scope>NUCLEOTIDE SEQUENCE</scope>
</reference>
<dbReference type="GO" id="GO:0005615">
    <property type="term" value="C:extracellular space"/>
    <property type="evidence" value="ECO:0007669"/>
    <property type="project" value="InterPro"/>
</dbReference>
<proteinExistence type="inferred from homology"/>
<dbReference type="OrthoDB" id="671595at2759"/>
<evidence type="ECO:0000313" key="5">
    <source>
        <dbReference type="Proteomes" id="UP000708208"/>
    </source>
</evidence>
<sequence>MSNVKCEVSCKENLCAVNINIVRVTRTQLFTDHSMSSSTFKFEDFRKQVQAVKKSEPEERKPDNGYIISQISEQLTSGLWKIYHKTPNTREVFSSLGLGMLMAFLKLGTGGKTANEISSRFRFPDNVLLQDGYSKIFQSLQNSTGDDVEITIANGVFAPYCVTFKQDLMQIGEGLGFQFLNVNFDEPELAAREINKWVQQITDTRILNVISTEDVDKKTRLVLLSTVYFKGVWKKGFSPDDTKSKLFSGKIIHEVPIMSTTYKFPYSKLGNLDCCALGLPYKGDRFMMIILLPNHHDLWTLEDKLEESMFVNIRKQLKVDKEIYVELPKIRLSSKIELKPFLETVGIHSIFTTTADFDTMFEKRDNIYVSTAVQQACIEISEDGDTELPEPLILDPATGCAPVKDKVKAAPFPVKENPKLFIARHTFMFCIYDDKYDSAPIIGICS</sequence>
<protein>
    <recommendedName>
        <fullName evidence="3">Serpin domain-containing protein</fullName>
    </recommendedName>
</protein>
<name>A0A8J2KB13_9HEXA</name>
<accession>A0A8J2KB13</accession>
<organism evidence="4 5">
    <name type="scientific">Allacma fusca</name>
    <dbReference type="NCBI Taxonomy" id="39272"/>
    <lineage>
        <taxon>Eukaryota</taxon>
        <taxon>Metazoa</taxon>
        <taxon>Ecdysozoa</taxon>
        <taxon>Arthropoda</taxon>
        <taxon>Hexapoda</taxon>
        <taxon>Collembola</taxon>
        <taxon>Symphypleona</taxon>
        <taxon>Sminthuridae</taxon>
        <taxon>Allacma</taxon>
    </lineage>
</organism>
<evidence type="ECO:0000259" key="3">
    <source>
        <dbReference type="SMART" id="SM00093"/>
    </source>
</evidence>
<evidence type="ECO:0000256" key="1">
    <source>
        <dbReference type="ARBA" id="ARBA00009500"/>
    </source>
</evidence>
<dbReference type="Pfam" id="PF00079">
    <property type="entry name" value="Serpin"/>
    <property type="match status" value="1"/>
</dbReference>
<dbReference type="GO" id="GO:0004867">
    <property type="term" value="F:serine-type endopeptidase inhibitor activity"/>
    <property type="evidence" value="ECO:0007669"/>
    <property type="project" value="InterPro"/>
</dbReference>
<dbReference type="Proteomes" id="UP000708208">
    <property type="component" value="Unassembled WGS sequence"/>
</dbReference>
<dbReference type="PANTHER" id="PTHR11461:SF211">
    <property type="entry name" value="GH10112P-RELATED"/>
    <property type="match status" value="1"/>
</dbReference>
<dbReference type="AlphaFoldDB" id="A0A8J2KB13"/>
<comment type="caution">
    <text evidence="4">The sequence shown here is derived from an EMBL/GenBank/DDBJ whole genome shotgun (WGS) entry which is preliminary data.</text>
</comment>
<comment type="similarity">
    <text evidence="1 2">Belongs to the serpin family.</text>
</comment>
<keyword evidence="5" id="KW-1185">Reference proteome</keyword>